<dbReference type="CDD" id="cd04645">
    <property type="entry name" value="LbH_gamma_CA_like"/>
    <property type="match status" value="1"/>
</dbReference>
<accession>A0A645ANR2</accession>
<protein>
    <submittedName>
        <fullName evidence="1">Protein YrdA</fullName>
    </submittedName>
</protein>
<dbReference type="Gene3D" id="2.160.10.10">
    <property type="entry name" value="Hexapeptide repeat proteins"/>
    <property type="match status" value="1"/>
</dbReference>
<organism evidence="1">
    <name type="scientific">bioreactor metagenome</name>
    <dbReference type="NCBI Taxonomy" id="1076179"/>
    <lineage>
        <taxon>unclassified sequences</taxon>
        <taxon>metagenomes</taxon>
        <taxon>ecological metagenomes</taxon>
    </lineage>
</organism>
<sequence length="184" mass="20032">MQTLENTKLNSGKEKIMIKSYKGKTPQIKETCFIAENATVIGDVDIDDNANIWYGTVVRSDMSYTTIGKNTNIQENTTVHNDFNTPTEIGDNVTIGHNCVIHGCKINNNVLIGMGSVILNNAEIGENTIIGAGSLVTQGKKIPSGVLCIGSPAKVVRELTEEEVENIKASAIHYLEMAEEHKKL</sequence>
<dbReference type="InterPro" id="IPR050484">
    <property type="entry name" value="Transf_Hexapept/Carb_Anhydrase"/>
</dbReference>
<dbReference type="InterPro" id="IPR011004">
    <property type="entry name" value="Trimer_LpxA-like_sf"/>
</dbReference>
<dbReference type="InterPro" id="IPR001451">
    <property type="entry name" value="Hexapep"/>
</dbReference>
<evidence type="ECO:0000313" key="1">
    <source>
        <dbReference type="EMBL" id="MPM54875.1"/>
    </source>
</evidence>
<name>A0A645ANR2_9ZZZZ</name>
<dbReference type="EMBL" id="VSSQ01015005">
    <property type="protein sequence ID" value="MPM54875.1"/>
    <property type="molecule type" value="Genomic_DNA"/>
</dbReference>
<dbReference type="Pfam" id="PF00132">
    <property type="entry name" value="Hexapep"/>
    <property type="match status" value="1"/>
</dbReference>
<dbReference type="InterPro" id="IPR047324">
    <property type="entry name" value="LbH_gamma_CA-like"/>
</dbReference>
<dbReference type="AlphaFoldDB" id="A0A645ANR2"/>
<gene>
    <name evidence="1" type="primary">yrdA_25</name>
    <name evidence="1" type="ORF">SDC9_101658</name>
</gene>
<comment type="caution">
    <text evidence="1">The sequence shown here is derived from an EMBL/GenBank/DDBJ whole genome shotgun (WGS) entry which is preliminary data.</text>
</comment>
<dbReference type="SUPFAM" id="SSF51161">
    <property type="entry name" value="Trimeric LpxA-like enzymes"/>
    <property type="match status" value="1"/>
</dbReference>
<dbReference type="PANTHER" id="PTHR13061:SF29">
    <property type="entry name" value="GAMMA CARBONIC ANHYDRASE-LIKE 1, MITOCHONDRIAL-RELATED"/>
    <property type="match status" value="1"/>
</dbReference>
<reference evidence="1" key="1">
    <citation type="submission" date="2019-08" db="EMBL/GenBank/DDBJ databases">
        <authorList>
            <person name="Kucharzyk K."/>
            <person name="Murdoch R.W."/>
            <person name="Higgins S."/>
            <person name="Loffler F."/>
        </authorList>
    </citation>
    <scope>NUCLEOTIDE SEQUENCE</scope>
</reference>
<dbReference type="PANTHER" id="PTHR13061">
    <property type="entry name" value="DYNACTIN SUBUNIT P25"/>
    <property type="match status" value="1"/>
</dbReference>
<proteinExistence type="predicted"/>